<feature type="transmembrane region" description="Helical" evidence="8">
    <location>
        <begin position="150"/>
        <end position="172"/>
    </location>
</feature>
<dbReference type="InterPro" id="IPR020846">
    <property type="entry name" value="MFS_dom"/>
</dbReference>
<keyword evidence="5" id="KW-0769">Symport</keyword>
<evidence type="ECO:0000256" key="1">
    <source>
        <dbReference type="ARBA" id="ARBA00004651"/>
    </source>
</evidence>
<evidence type="ECO:0000256" key="7">
    <source>
        <dbReference type="ARBA" id="ARBA00023136"/>
    </source>
</evidence>
<feature type="transmembrane region" description="Helical" evidence="8">
    <location>
        <begin position="21"/>
        <end position="42"/>
    </location>
</feature>
<dbReference type="InterPro" id="IPR011701">
    <property type="entry name" value="MFS"/>
</dbReference>
<evidence type="ECO:0000256" key="8">
    <source>
        <dbReference type="SAM" id="Phobius"/>
    </source>
</evidence>
<evidence type="ECO:0000256" key="5">
    <source>
        <dbReference type="ARBA" id="ARBA00022847"/>
    </source>
</evidence>
<dbReference type="Pfam" id="PF07690">
    <property type="entry name" value="MFS_1"/>
    <property type="match status" value="1"/>
</dbReference>
<dbReference type="Proteomes" id="UP000049983">
    <property type="component" value="Unassembled WGS sequence"/>
</dbReference>
<dbReference type="GO" id="GO:0005886">
    <property type="term" value="C:plasma membrane"/>
    <property type="evidence" value="ECO:0007669"/>
    <property type="project" value="UniProtKB-SubCell"/>
</dbReference>
<evidence type="ECO:0000256" key="4">
    <source>
        <dbReference type="ARBA" id="ARBA00022692"/>
    </source>
</evidence>
<dbReference type="GeneID" id="97671090"/>
<evidence type="ECO:0000256" key="6">
    <source>
        <dbReference type="ARBA" id="ARBA00022989"/>
    </source>
</evidence>
<dbReference type="SUPFAM" id="SSF103473">
    <property type="entry name" value="MFS general substrate transporter"/>
    <property type="match status" value="1"/>
</dbReference>
<evidence type="ECO:0000256" key="3">
    <source>
        <dbReference type="ARBA" id="ARBA00022475"/>
    </source>
</evidence>
<feature type="transmembrane region" description="Helical" evidence="8">
    <location>
        <begin position="84"/>
        <end position="102"/>
    </location>
</feature>
<dbReference type="RefSeq" id="WP_055111818.1">
    <property type="nucleotide sequence ID" value="NZ_CXWA01000005.1"/>
</dbReference>
<evidence type="ECO:0000259" key="9">
    <source>
        <dbReference type="PROSITE" id="PS50850"/>
    </source>
</evidence>
<feature type="transmembrane region" description="Helical" evidence="8">
    <location>
        <begin position="233"/>
        <end position="255"/>
    </location>
</feature>
<feature type="transmembrane region" description="Helical" evidence="8">
    <location>
        <begin position="275"/>
        <end position="292"/>
    </location>
</feature>
<feature type="transmembrane region" description="Helical" evidence="8">
    <location>
        <begin position="395"/>
        <end position="412"/>
    </location>
</feature>
<dbReference type="PANTHER" id="PTHR43528">
    <property type="entry name" value="ALPHA-KETOGLUTARATE PERMEASE"/>
    <property type="match status" value="1"/>
</dbReference>
<dbReference type="Pfam" id="PF00083">
    <property type="entry name" value="Sugar_tr"/>
    <property type="match status" value="1"/>
</dbReference>
<feature type="transmembrane region" description="Helical" evidence="8">
    <location>
        <begin position="108"/>
        <end position="129"/>
    </location>
</feature>
<feature type="transmembrane region" description="Helical" evidence="8">
    <location>
        <begin position="184"/>
        <end position="203"/>
    </location>
</feature>
<gene>
    <name evidence="10" type="primary">proP</name>
    <name evidence="10" type="ORF">LA5096_03760</name>
</gene>
<dbReference type="InterPro" id="IPR036259">
    <property type="entry name" value="MFS_trans_sf"/>
</dbReference>
<name>A0A0M7AGY7_9HYPH</name>
<dbReference type="STRING" id="311410.LA5095_00620"/>
<dbReference type="InterPro" id="IPR051084">
    <property type="entry name" value="H+-coupled_symporters"/>
</dbReference>
<dbReference type="PROSITE" id="PS50850">
    <property type="entry name" value="MFS"/>
    <property type="match status" value="1"/>
</dbReference>
<evidence type="ECO:0000313" key="11">
    <source>
        <dbReference type="Proteomes" id="UP000049983"/>
    </source>
</evidence>
<comment type="subcellular location">
    <subcellularLocation>
        <location evidence="1">Cell membrane</location>
        <topology evidence="1">Multi-pass membrane protein</topology>
    </subcellularLocation>
</comment>
<organism evidence="10 11">
    <name type="scientific">Roseibium album</name>
    <dbReference type="NCBI Taxonomy" id="311410"/>
    <lineage>
        <taxon>Bacteria</taxon>
        <taxon>Pseudomonadati</taxon>
        <taxon>Pseudomonadota</taxon>
        <taxon>Alphaproteobacteria</taxon>
        <taxon>Hyphomicrobiales</taxon>
        <taxon>Stappiaceae</taxon>
        <taxon>Roseibium</taxon>
    </lineage>
</organism>
<evidence type="ECO:0000313" key="10">
    <source>
        <dbReference type="EMBL" id="CTQ73702.1"/>
    </source>
</evidence>
<keyword evidence="2" id="KW-0813">Transport</keyword>
<dbReference type="AlphaFoldDB" id="A0A0M7AGY7"/>
<keyword evidence="6 8" id="KW-1133">Transmembrane helix</keyword>
<keyword evidence="11" id="KW-1185">Reference proteome</keyword>
<feature type="domain" description="Major facilitator superfamily (MFS) profile" evidence="9">
    <location>
        <begin position="12"/>
        <end position="419"/>
    </location>
</feature>
<keyword evidence="3" id="KW-1003">Cell membrane</keyword>
<feature type="transmembrane region" description="Helical" evidence="8">
    <location>
        <begin position="361"/>
        <end position="383"/>
    </location>
</feature>
<dbReference type="GO" id="GO:0015293">
    <property type="term" value="F:symporter activity"/>
    <property type="evidence" value="ECO:0007669"/>
    <property type="project" value="UniProtKB-KW"/>
</dbReference>
<dbReference type="Gene3D" id="1.20.1250.20">
    <property type="entry name" value="MFS general substrate transporter like domains"/>
    <property type="match status" value="2"/>
</dbReference>
<feature type="transmembrane region" description="Helical" evidence="8">
    <location>
        <begin position="48"/>
        <end position="72"/>
    </location>
</feature>
<dbReference type="EMBL" id="CXWC01000011">
    <property type="protein sequence ID" value="CTQ73702.1"/>
    <property type="molecule type" value="Genomic_DNA"/>
</dbReference>
<dbReference type="PANTHER" id="PTHR43528:SF1">
    <property type="entry name" value="ALPHA-KETOGLUTARATE PERMEASE"/>
    <property type="match status" value="1"/>
</dbReference>
<reference evidence="11" key="1">
    <citation type="submission" date="2015-07" db="EMBL/GenBank/DDBJ databases">
        <authorList>
            <person name="Rodrigo-Torres Lidia"/>
            <person name="Arahal R.David."/>
        </authorList>
    </citation>
    <scope>NUCLEOTIDE SEQUENCE [LARGE SCALE GENOMIC DNA]</scope>
    <source>
        <strain evidence="11">CECT 5096</strain>
    </source>
</reference>
<dbReference type="InterPro" id="IPR005828">
    <property type="entry name" value="MFS_sugar_transport-like"/>
</dbReference>
<dbReference type="OrthoDB" id="9783227at2"/>
<evidence type="ECO:0000256" key="2">
    <source>
        <dbReference type="ARBA" id="ARBA00022448"/>
    </source>
</evidence>
<keyword evidence="4 8" id="KW-0812">Transmembrane</keyword>
<accession>A0A0M7AGY7</accession>
<protein>
    <submittedName>
        <fullName evidence="10">Proline porter II</fullName>
    </submittedName>
</protein>
<sequence>MTETKSKLTPKAIVAASSGNVLEWYDFTVYGFLAPTLATLFFPSEDKLASLLSAFAVLAVGYAARPIGSVIFGHIGDRIGRKTALMISVLLMGGGSFAIAALPTYEEIGIAAALLLVAIRVVQGISVAGEYTASGVLLVEQAREGRRAMTGAWVAFAMMWGCVLGSAVPAGFSTVLSTEQMAEWGWRLPFAIGGLVAIFSAILRLSLTETVRAENPDDRTSPVLQSLRNHKGLIGQMVLLLIPTAVIYFVIYVYAVSYLGSETGFSSSKALDITTINLIVMALFVPVCGMAADRFGFRPVFLAGAIVTLLAAAPCWWLMHRPDTISVFAGQLGLTLSSTAGWALSVSALTMMAPQHLRCSVVALGYNICMAVFGGTTPIVATYLVNRTGDDFAPVYYIIIATLVSIPVIWRLPKLISSVEVYNGDETSSRA</sequence>
<keyword evidence="7 8" id="KW-0472">Membrane</keyword>
<feature type="transmembrane region" description="Helical" evidence="8">
    <location>
        <begin position="325"/>
        <end position="349"/>
    </location>
</feature>
<proteinExistence type="predicted"/>
<feature type="transmembrane region" description="Helical" evidence="8">
    <location>
        <begin position="299"/>
        <end position="319"/>
    </location>
</feature>